<keyword evidence="8" id="KW-1185">Reference proteome</keyword>
<comment type="similarity">
    <text evidence="2">Belongs to the HEBP family.</text>
</comment>
<dbReference type="Gene3D" id="3.20.80.10">
    <property type="entry name" value="Regulatory factor, effector binding domain"/>
    <property type="match status" value="1"/>
</dbReference>
<evidence type="ECO:0000256" key="2">
    <source>
        <dbReference type="ARBA" id="ARBA00009817"/>
    </source>
</evidence>
<evidence type="ECO:0000256" key="3">
    <source>
        <dbReference type="ARBA" id="ARBA00011245"/>
    </source>
</evidence>
<feature type="chain" id="PRO_5028319506" description="Heme-binding protein 1" evidence="7">
    <location>
        <begin position="20"/>
        <end position="218"/>
    </location>
</feature>
<comment type="subunit">
    <text evidence="3">Monomer.</text>
</comment>
<reference evidence="9" key="1">
    <citation type="submission" date="2025-08" db="UniProtKB">
        <authorList>
            <consortium name="RefSeq"/>
        </authorList>
    </citation>
    <scope>IDENTIFICATION</scope>
</reference>
<dbReference type="GO" id="GO:0020037">
    <property type="term" value="F:heme binding"/>
    <property type="evidence" value="ECO:0007669"/>
    <property type="project" value="TreeGrafter"/>
</dbReference>
<evidence type="ECO:0000256" key="7">
    <source>
        <dbReference type="SAM" id="SignalP"/>
    </source>
</evidence>
<dbReference type="FunFam" id="3.20.80.10:FF:000003">
    <property type="entry name" value="Heme-binding protein 1"/>
    <property type="match status" value="1"/>
</dbReference>
<protein>
    <recommendedName>
        <fullName evidence="6">Heme-binding protein 1</fullName>
    </recommendedName>
</protein>
<dbReference type="AlphaFoldDB" id="A0A6P7IW08"/>
<evidence type="ECO:0000313" key="9">
    <source>
        <dbReference type="RefSeq" id="XP_028268872.1"/>
    </source>
</evidence>
<gene>
    <name evidence="9" type="primary">soul5</name>
</gene>
<dbReference type="GeneID" id="114440568"/>
<proteinExistence type="inferred from homology"/>
<evidence type="ECO:0000256" key="5">
    <source>
        <dbReference type="ARBA" id="ARBA00037673"/>
    </source>
</evidence>
<dbReference type="PANTHER" id="PTHR11220:SF1">
    <property type="entry name" value="HEME-BINDING PROTEIN 2"/>
    <property type="match status" value="1"/>
</dbReference>
<evidence type="ECO:0000256" key="1">
    <source>
        <dbReference type="ARBA" id="ARBA00004496"/>
    </source>
</evidence>
<accession>A0A6P7IW08</accession>
<keyword evidence="7" id="KW-0732">Signal</keyword>
<dbReference type="Pfam" id="PF04832">
    <property type="entry name" value="SOUL"/>
    <property type="match status" value="1"/>
</dbReference>
<evidence type="ECO:0000256" key="6">
    <source>
        <dbReference type="ARBA" id="ARBA00040755"/>
    </source>
</evidence>
<keyword evidence="4" id="KW-0963">Cytoplasm</keyword>
<comment type="subcellular location">
    <subcellularLocation>
        <location evidence="1">Cytoplasm</location>
    </subcellularLocation>
</comment>
<dbReference type="SUPFAM" id="SSF55136">
    <property type="entry name" value="Probable bacterial effector-binding domain"/>
    <property type="match status" value="1"/>
</dbReference>
<dbReference type="Proteomes" id="UP000515145">
    <property type="component" value="Chromosome 8"/>
</dbReference>
<dbReference type="InterPro" id="IPR011256">
    <property type="entry name" value="Reg_factor_effector_dom_sf"/>
</dbReference>
<sequence>MMIYLPGLVGFLLVLTAEARVGNSSELAFCFETQECLLFHPICEANGYEVRYYESVKWVSTDEKFFWMDIAVMKAFRRLYKYITGENENGEKIQMTTPVVVKRPKEQGFRMNDYTISFLLPADYQKNAPKPTDPKVYIHDSPDMRVYVKSYGGWMTGMSDNYKAEDLSSVLNSVNAEYEKEFHYAAGYNSPLTIFNRHNEVWFVAKDDPVCPSSEEMD</sequence>
<evidence type="ECO:0000313" key="8">
    <source>
        <dbReference type="Proteomes" id="UP000515145"/>
    </source>
</evidence>
<dbReference type="PANTHER" id="PTHR11220">
    <property type="entry name" value="HEME-BINDING PROTEIN-RELATED"/>
    <property type="match status" value="1"/>
</dbReference>
<dbReference type="OrthoDB" id="6424451at2759"/>
<comment type="function">
    <text evidence="5">May bind free porphyrinogens that may be present in the cell and thus facilitate removal of these potentially toxic compound. Binds with a high affinity to one molecule of heme or porphyrins. It binds metalloporphyrins, free porphyrins and N-methylprotoporphyrin with similar affinities.</text>
</comment>
<feature type="signal peptide" evidence="7">
    <location>
        <begin position="1"/>
        <end position="19"/>
    </location>
</feature>
<dbReference type="CTD" id="100000079"/>
<dbReference type="InterPro" id="IPR006917">
    <property type="entry name" value="SOUL_heme-bd"/>
</dbReference>
<dbReference type="RefSeq" id="XP_028268872.1">
    <property type="nucleotide sequence ID" value="XM_028413071.1"/>
</dbReference>
<name>A0A6P7IW08_9TELE</name>
<dbReference type="GO" id="GO:0005737">
    <property type="term" value="C:cytoplasm"/>
    <property type="evidence" value="ECO:0007669"/>
    <property type="project" value="UniProtKB-SubCell"/>
</dbReference>
<dbReference type="InParanoid" id="A0A6P7IW08"/>
<organism evidence="8 9">
    <name type="scientific">Parambassis ranga</name>
    <name type="common">Indian glassy fish</name>
    <dbReference type="NCBI Taxonomy" id="210632"/>
    <lineage>
        <taxon>Eukaryota</taxon>
        <taxon>Metazoa</taxon>
        <taxon>Chordata</taxon>
        <taxon>Craniata</taxon>
        <taxon>Vertebrata</taxon>
        <taxon>Euteleostomi</taxon>
        <taxon>Actinopterygii</taxon>
        <taxon>Neopterygii</taxon>
        <taxon>Teleostei</taxon>
        <taxon>Neoteleostei</taxon>
        <taxon>Acanthomorphata</taxon>
        <taxon>Ovalentaria</taxon>
        <taxon>Ambassidae</taxon>
        <taxon>Parambassis</taxon>
    </lineage>
</organism>
<evidence type="ECO:0000256" key="4">
    <source>
        <dbReference type="ARBA" id="ARBA00022490"/>
    </source>
</evidence>